<organism evidence="7 8">
    <name type="scientific">Hymenobacter fastidiosus</name>
    <dbReference type="NCBI Taxonomy" id="486264"/>
    <lineage>
        <taxon>Bacteria</taxon>
        <taxon>Pseudomonadati</taxon>
        <taxon>Bacteroidota</taxon>
        <taxon>Cytophagia</taxon>
        <taxon>Cytophagales</taxon>
        <taxon>Hymenobacteraceae</taxon>
        <taxon>Hymenobacter</taxon>
    </lineage>
</organism>
<dbReference type="SUPFAM" id="SSF53383">
    <property type="entry name" value="PLP-dependent transferases"/>
    <property type="match status" value="1"/>
</dbReference>
<evidence type="ECO:0000256" key="2">
    <source>
        <dbReference type="ARBA" id="ARBA00007441"/>
    </source>
</evidence>
<dbReference type="InterPro" id="IPR004839">
    <property type="entry name" value="Aminotransferase_I/II_large"/>
</dbReference>
<dbReference type="InterPro" id="IPR015422">
    <property type="entry name" value="PyrdxlP-dep_Trfase_small"/>
</dbReference>
<dbReference type="Gene3D" id="3.90.1150.10">
    <property type="entry name" value="Aspartate Aminotransferase, domain 1"/>
    <property type="match status" value="1"/>
</dbReference>
<dbReference type="PANTHER" id="PTHR46383">
    <property type="entry name" value="ASPARTATE AMINOTRANSFERASE"/>
    <property type="match status" value="1"/>
</dbReference>
<dbReference type="PANTHER" id="PTHR46383:SF1">
    <property type="entry name" value="ASPARTATE AMINOTRANSFERASE"/>
    <property type="match status" value="1"/>
</dbReference>
<dbReference type="EMBL" id="BAABDJ010000033">
    <property type="protein sequence ID" value="GAA4013118.1"/>
    <property type="molecule type" value="Genomic_DNA"/>
</dbReference>
<accession>A0ABP7SKT4</accession>
<keyword evidence="4" id="KW-0808">Transferase</keyword>
<dbReference type="RefSeq" id="WP_345073784.1">
    <property type="nucleotide sequence ID" value="NZ_BAABDJ010000033.1"/>
</dbReference>
<comment type="similarity">
    <text evidence="2">Belongs to the class-I pyridoxal-phosphate-dependent aminotransferase family.</text>
</comment>
<feature type="domain" description="Aminotransferase class I/classII large" evidence="6">
    <location>
        <begin position="8"/>
        <end position="360"/>
    </location>
</feature>
<evidence type="ECO:0000313" key="7">
    <source>
        <dbReference type="EMBL" id="GAA4013118.1"/>
    </source>
</evidence>
<keyword evidence="8" id="KW-1185">Reference proteome</keyword>
<evidence type="ECO:0000256" key="5">
    <source>
        <dbReference type="ARBA" id="ARBA00022898"/>
    </source>
</evidence>
<proteinExistence type="inferred from homology"/>
<sequence length="368" mass="38807">MEPSFPTCISLASGYGDFPTPAVALARAARALAGQLPLSPIQGLPELRDALAARFRRQGATVAAEQVVVTPGAKPALFAVLKALLRPGDEVLLPTPNWFGFAGLVEQAGGSLRTLPLAATDNYALTPALLRAALTPATRVLLLSNPNNPTGRVYHRAELDALLAVTRGFPQLRIVSDEIYDHISFGPVPVPSLLEWPDPLEQHIVINGFSKSLALVGWGVGYLLAPLSLAEACAAWQFTTSAAVPVPNQLAALAATENAADITATLRTRLAPARALLLQALTNLPQVSCPVPEGTYYAFPDFTAYLDPTLPVAQASARLFTQLRQAGVDLVDGATCGAPGFARISCAVPEPLLREALRRLAAAISSYQ</sequence>
<evidence type="ECO:0000256" key="1">
    <source>
        <dbReference type="ARBA" id="ARBA00001933"/>
    </source>
</evidence>
<protein>
    <submittedName>
        <fullName evidence="7">Pyridoxal phosphate-dependent aminotransferase</fullName>
    </submittedName>
</protein>
<dbReference type="InterPro" id="IPR015421">
    <property type="entry name" value="PyrdxlP-dep_Trfase_major"/>
</dbReference>
<comment type="cofactor">
    <cofactor evidence="1">
        <name>pyridoxal 5'-phosphate</name>
        <dbReference type="ChEBI" id="CHEBI:597326"/>
    </cofactor>
</comment>
<dbReference type="Pfam" id="PF00155">
    <property type="entry name" value="Aminotran_1_2"/>
    <property type="match status" value="1"/>
</dbReference>
<dbReference type="InterPro" id="IPR050596">
    <property type="entry name" value="AspAT/PAT-like"/>
</dbReference>
<evidence type="ECO:0000259" key="6">
    <source>
        <dbReference type="Pfam" id="PF00155"/>
    </source>
</evidence>
<evidence type="ECO:0000313" key="8">
    <source>
        <dbReference type="Proteomes" id="UP001500567"/>
    </source>
</evidence>
<dbReference type="Proteomes" id="UP001500567">
    <property type="component" value="Unassembled WGS sequence"/>
</dbReference>
<keyword evidence="3 7" id="KW-0032">Aminotransferase</keyword>
<evidence type="ECO:0000256" key="3">
    <source>
        <dbReference type="ARBA" id="ARBA00022576"/>
    </source>
</evidence>
<comment type="caution">
    <text evidence="7">The sequence shown here is derived from an EMBL/GenBank/DDBJ whole genome shotgun (WGS) entry which is preliminary data.</text>
</comment>
<reference evidence="8" key="1">
    <citation type="journal article" date="2019" name="Int. J. Syst. Evol. Microbiol.">
        <title>The Global Catalogue of Microorganisms (GCM) 10K type strain sequencing project: providing services to taxonomists for standard genome sequencing and annotation.</title>
        <authorList>
            <consortium name="The Broad Institute Genomics Platform"/>
            <consortium name="The Broad Institute Genome Sequencing Center for Infectious Disease"/>
            <person name="Wu L."/>
            <person name="Ma J."/>
        </authorList>
    </citation>
    <scope>NUCLEOTIDE SEQUENCE [LARGE SCALE GENOMIC DNA]</scope>
    <source>
        <strain evidence="8">JCM 17224</strain>
    </source>
</reference>
<dbReference type="GO" id="GO:0008483">
    <property type="term" value="F:transaminase activity"/>
    <property type="evidence" value="ECO:0007669"/>
    <property type="project" value="UniProtKB-KW"/>
</dbReference>
<gene>
    <name evidence="7" type="ORF">GCM10022408_27560</name>
</gene>
<evidence type="ECO:0000256" key="4">
    <source>
        <dbReference type="ARBA" id="ARBA00022679"/>
    </source>
</evidence>
<name>A0ABP7SKT4_9BACT</name>
<dbReference type="Gene3D" id="3.40.640.10">
    <property type="entry name" value="Type I PLP-dependent aspartate aminotransferase-like (Major domain)"/>
    <property type="match status" value="1"/>
</dbReference>
<dbReference type="CDD" id="cd00609">
    <property type="entry name" value="AAT_like"/>
    <property type="match status" value="1"/>
</dbReference>
<dbReference type="InterPro" id="IPR015424">
    <property type="entry name" value="PyrdxlP-dep_Trfase"/>
</dbReference>
<keyword evidence="5" id="KW-0663">Pyridoxal phosphate</keyword>